<dbReference type="Gene3D" id="1.10.357.10">
    <property type="entry name" value="Tetracycline Repressor, domain 2"/>
    <property type="match status" value="1"/>
</dbReference>
<accession>A0A543B1S4</accession>
<dbReference type="PRINTS" id="PR00455">
    <property type="entry name" value="HTHTETR"/>
</dbReference>
<dbReference type="EMBL" id="VFOW01000001">
    <property type="protein sequence ID" value="TQL78779.1"/>
    <property type="molecule type" value="Genomic_DNA"/>
</dbReference>
<feature type="domain" description="HTH tetR-type" evidence="3">
    <location>
        <begin position="14"/>
        <end position="73"/>
    </location>
</feature>
<protein>
    <submittedName>
        <fullName evidence="4">TetR family transcriptional regulator</fullName>
    </submittedName>
</protein>
<gene>
    <name evidence="4" type="ORF">FB566_4373</name>
</gene>
<reference evidence="4 5" key="1">
    <citation type="submission" date="2019-06" db="EMBL/GenBank/DDBJ databases">
        <title>Sequencing the genomes of 1000 actinobacteria strains.</title>
        <authorList>
            <person name="Klenk H.-P."/>
        </authorList>
    </citation>
    <scope>NUCLEOTIDE SEQUENCE [LARGE SCALE GENOMIC DNA]</scope>
    <source>
        <strain evidence="4 5">DSM 45928</strain>
    </source>
</reference>
<dbReference type="InterPro" id="IPR001647">
    <property type="entry name" value="HTH_TetR"/>
</dbReference>
<evidence type="ECO:0000259" key="3">
    <source>
        <dbReference type="PROSITE" id="PS50977"/>
    </source>
</evidence>
<organism evidence="4 5">
    <name type="scientific">Stackebrandtia endophytica</name>
    <dbReference type="NCBI Taxonomy" id="1496996"/>
    <lineage>
        <taxon>Bacteria</taxon>
        <taxon>Bacillati</taxon>
        <taxon>Actinomycetota</taxon>
        <taxon>Actinomycetes</taxon>
        <taxon>Glycomycetales</taxon>
        <taxon>Glycomycetaceae</taxon>
        <taxon>Stackebrandtia</taxon>
    </lineage>
</organism>
<dbReference type="AlphaFoldDB" id="A0A543B1S4"/>
<dbReference type="Proteomes" id="UP000317043">
    <property type="component" value="Unassembled WGS sequence"/>
</dbReference>
<dbReference type="PANTHER" id="PTHR30055">
    <property type="entry name" value="HTH-TYPE TRANSCRIPTIONAL REGULATOR RUTR"/>
    <property type="match status" value="1"/>
</dbReference>
<sequence length="208" mass="22549">MPRIVAATIAEHRRIQRKAIMDAARELLAETGRAPSLAEVGKRAGLPRSTVYEYVRSRDDLLAAVVADVFPDWASSIRDAIESAPTPGEKIWAYVASNVAFFAGAEQTIARALGSVVDPAVLRGPMQEFHTALQEPLRRALGDLGEAEPEIVADLIDAMLLSATKEIRARQRQSTRAEQDSVLAPVRRLLGPYLRLPDNPTATASAEG</sequence>
<evidence type="ECO:0000313" key="4">
    <source>
        <dbReference type="EMBL" id="TQL78779.1"/>
    </source>
</evidence>
<feature type="DNA-binding region" description="H-T-H motif" evidence="2">
    <location>
        <begin position="36"/>
        <end position="55"/>
    </location>
</feature>
<comment type="caution">
    <text evidence="4">The sequence shown here is derived from an EMBL/GenBank/DDBJ whole genome shotgun (WGS) entry which is preliminary data.</text>
</comment>
<dbReference type="PROSITE" id="PS50977">
    <property type="entry name" value="HTH_TETR_2"/>
    <property type="match status" value="1"/>
</dbReference>
<evidence type="ECO:0000256" key="1">
    <source>
        <dbReference type="ARBA" id="ARBA00023125"/>
    </source>
</evidence>
<dbReference type="InterPro" id="IPR050109">
    <property type="entry name" value="HTH-type_TetR-like_transc_reg"/>
</dbReference>
<evidence type="ECO:0000313" key="5">
    <source>
        <dbReference type="Proteomes" id="UP000317043"/>
    </source>
</evidence>
<dbReference type="OrthoDB" id="4709704at2"/>
<evidence type="ECO:0000256" key="2">
    <source>
        <dbReference type="PROSITE-ProRule" id="PRU00335"/>
    </source>
</evidence>
<proteinExistence type="predicted"/>
<dbReference type="PANTHER" id="PTHR30055:SF226">
    <property type="entry name" value="HTH-TYPE TRANSCRIPTIONAL REGULATOR PKSA"/>
    <property type="match status" value="1"/>
</dbReference>
<dbReference type="GO" id="GO:0003700">
    <property type="term" value="F:DNA-binding transcription factor activity"/>
    <property type="evidence" value="ECO:0007669"/>
    <property type="project" value="TreeGrafter"/>
</dbReference>
<dbReference type="RefSeq" id="WP_142043589.1">
    <property type="nucleotide sequence ID" value="NZ_JBHTGS010000003.1"/>
</dbReference>
<dbReference type="InterPro" id="IPR009057">
    <property type="entry name" value="Homeodomain-like_sf"/>
</dbReference>
<dbReference type="InParanoid" id="A0A543B1S4"/>
<dbReference type="GO" id="GO:0000976">
    <property type="term" value="F:transcription cis-regulatory region binding"/>
    <property type="evidence" value="ECO:0007669"/>
    <property type="project" value="TreeGrafter"/>
</dbReference>
<keyword evidence="5" id="KW-1185">Reference proteome</keyword>
<dbReference type="Pfam" id="PF00440">
    <property type="entry name" value="TetR_N"/>
    <property type="match status" value="1"/>
</dbReference>
<keyword evidence="1 2" id="KW-0238">DNA-binding</keyword>
<name>A0A543B1S4_9ACTN</name>
<dbReference type="SUPFAM" id="SSF46689">
    <property type="entry name" value="Homeodomain-like"/>
    <property type="match status" value="1"/>
</dbReference>